<keyword evidence="2" id="KW-1003">Cell membrane</keyword>
<keyword evidence="4 7" id="KW-1133">Transmembrane helix</keyword>
<protein>
    <recommendedName>
        <fullName evidence="8">DUF202 domain-containing protein</fullName>
    </recommendedName>
</protein>
<evidence type="ECO:0000259" key="8">
    <source>
        <dbReference type="Pfam" id="PF02656"/>
    </source>
</evidence>
<sequence length="159" mass="17838">MNIELDGIAPDRGQTGNDVPQEEEPNLPIHSRGVHAKKEHGRLQVWWAKHIRPELTAEEGDPRDYLALERTYLAYTRTANALASFAVVASQLFILNDESVVAGKVLACLSLVFAIYITIVGCIRYFKQQGSLQQNKCCLWNPDSIRVALVFFVVSVLRN</sequence>
<keyword evidence="3 7" id="KW-0812">Transmembrane</keyword>
<feature type="transmembrane region" description="Helical" evidence="7">
    <location>
        <begin position="101"/>
        <end position="126"/>
    </location>
</feature>
<evidence type="ECO:0000256" key="2">
    <source>
        <dbReference type="ARBA" id="ARBA00022475"/>
    </source>
</evidence>
<evidence type="ECO:0000256" key="5">
    <source>
        <dbReference type="ARBA" id="ARBA00023136"/>
    </source>
</evidence>
<evidence type="ECO:0000256" key="7">
    <source>
        <dbReference type="SAM" id="Phobius"/>
    </source>
</evidence>
<dbReference type="InterPro" id="IPR003807">
    <property type="entry name" value="DUF202"/>
</dbReference>
<feature type="transmembrane region" description="Helical" evidence="7">
    <location>
        <begin position="72"/>
        <end position="95"/>
    </location>
</feature>
<keyword evidence="10" id="KW-1185">Reference proteome</keyword>
<feature type="region of interest" description="Disordered" evidence="6">
    <location>
        <begin position="1"/>
        <end position="34"/>
    </location>
</feature>
<organism evidence="9 10">
    <name type="scientific">Aspergillus avenaceus</name>
    <dbReference type="NCBI Taxonomy" id="36643"/>
    <lineage>
        <taxon>Eukaryota</taxon>
        <taxon>Fungi</taxon>
        <taxon>Dikarya</taxon>
        <taxon>Ascomycota</taxon>
        <taxon>Pezizomycotina</taxon>
        <taxon>Eurotiomycetes</taxon>
        <taxon>Eurotiomycetidae</taxon>
        <taxon>Eurotiales</taxon>
        <taxon>Aspergillaceae</taxon>
        <taxon>Aspergillus</taxon>
        <taxon>Aspergillus subgen. Circumdati</taxon>
    </lineage>
</organism>
<gene>
    <name evidence="9" type="ORF">BDV25DRAFT_17391</name>
</gene>
<evidence type="ECO:0000313" key="10">
    <source>
        <dbReference type="Proteomes" id="UP000325780"/>
    </source>
</evidence>
<reference evidence="9 10" key="1">
    <citation type="submission" date="2019-04" db="EMBL/GenBank/DDBJ databases">
        <title>Friends and foes A comparative genomics study of 23 Aspergillus species from section Flavi.</title>
        <authorList>
            <consortium name="DOE Joint Genome Institute"/>
            <person name="Kjaerbolling I."/>
            <person name="Vesth T."/>
            <person name="Frisvad J.C."/>
            <person name="Nybo J.L."/>
            <person name="Theobald S."/>
            <person name="Kildgaard S."/>
            <person name="Isbrandt T."/>
            <person name="Kuo A."/>
            <person name="Sato A."/>
            <person name="Lyhne E.K."/>
            <person name="Kogle M.E."/>
            <person name="Wiebenga A."/>
            <person name="Kun R.S."/>
            <person name="Lubbers R.J."/>
            <person name="Makela M.R."/>
            <person name="Barry K."/>
            <person name="Chovatia M."/>
            <person name="Clum A."/>
            <person name="Daum C."/>
            <person name="Haridas S."/>
            <person name="He G."/>
            <person name="LaButti K."/>
            <person name="Lipzen A."/>
            <person name="Mondo S."/>
            <person name="Riley R."/>
            <person name="Salamov A."/>
            <person name="Simmons B.A."/>
            <person name="Magnuson J.K."/>
            <person name="Henrissat B."/>
            <person name="Mortensen U.H."/>
            <person name="Larsen T.O."/>
            <person name="Devries R.P."/>
            <person name="Grigoriev I.V."/>
            <person name="Machida M."/>
            <person name="Baker S.E."/>
            <person name="Andersen M.R."/>
        </authorList>
    </citation>
    <scope>NUCLEOTIDE SEQUENCE [LARGE SCALE GENOMIC DNA]</scope>
    <source>
        <strain evidence="9 10">IBT 18842</strain>
    </source>
</reference>
<evidence type="ECO:0000256" key="6">
    <source>
        <dbReference type="SAM" id="MobiDB-lite"/>
    </source>
</evidence>
<dbReference type="InterPro" id="IPR052053">
    <property type="entry name" value="IM_YidH-like"/>
</dbReference>
<accession>A0A5N6TQ34</accession>
<dbReference type="EMBL" id="ML742160">
    <property type="protein sequence ID" value="KAE8148445.1"/>
    <property type="molecule type" value="Genomic_DNA"/>
</dbReference>
<evidence type="ECO:0000313" key="9">
    <source>
        <dbReference type="EMBL" id="KAE8148445.1"/>
    </source>
</evidence>
<proteinExistence type="predicted"/>
<evidence type="ECO:0000256" key="3">
    <source>
        <dbReference type="ARBA" id="ARBA00022692"/>
    </source>
</evidence>
<keyword evidence="5 7" id="KW-0472">Membrane</keyword>
<dbReference type="Pfam" id="PF02656">
    <property type="entry name" value="DUF202"/>
    <property type="match status" value="1"/>
</dbReference>
<dbReference type="AlphaFoldDB" id="A0A5N6TQ34"/>
<evidence type="ECO:0000256" key="1">
    <source>
        <dbReference type="ARBA" id="ARBA00004651"/>
    </source>
</evidence>
<dbReference type="PANTHER" id="PTHR34187">
    <property type="entry name" value="FGR18P"/>
    <property type="match status" value="1"/>
</dbReference>
<dbReference type="OrthoDB" id="199599at2759"/>
<evidence type="ECO:0000256" key="4">
    <source>
        <dbReference type="ARBA" id="ARBA00022989"/>
    </source>
</evidence>
<feature type="domain" description="DUF202" evidence="8">
    <location>
        <begin position="63"/>
        <end position="129"/>
    </location>
</feature>
<dbReference type="GO" id="GO:0005886">
    <property type="term" value="C:plasma membrane"/>
    <property type="evidence" value="ECO:0007669"/>
    <property type="project" value="UniProtKB-SubCell"/>
</dbReference>
<dbReference type="Proteomes" id="UP000325780">
    <property type="component" value="Unassembled WGS sequence"/>
</dbReference>
<name>A0A5N6TQ34_ASPAV</name>
<dbReference type="PANTHER" id="PTHR34187:SF2">
    <property type="entry name" value="DUF202 DOMAIN-CONTAINING PROTEIN"/>
    <property type="match status" value="1"/>
</dbReference>
<comment type="subcellular location">
    <subcellularLocation>
        <location evidence="1">Cell membrane</location>
        <topology evidence="1">Multi-pass membrane protein</topology>
    </subcellularLocation>
</comment>